<reference evidence="10" key="2">
    <citation type="submission" date="2022-09" db="EMBL/GenBank/DDBJ databases">
        <title>Biosynthetic gene clusters of Dactylosporangioum fulvum.</title>
        <authorList>
            <person name="Caradec T."/>
        </authorList>
    </citation>
    <scope>NUCLEOTIDE SEQUENCE</scope>
    <source>
        <strain evidence="10">NRRL B-16292</strain>
    </source>
</reference>
<dbReference type="SUPFAM" id="SSF90123">
    <property type="entry name" value="ABC transporter transmembrane region"/>
    <property type="match status" value="1"/>
</dbReference>
<dbReference type="InterPro" id="IPR027417">
    <property type="entry name" value="P-loop_NTPase"/>
</dbReference>
<evidence type="ECO:0000256" key="3">
    <source>
        <dbReference type="ARBA" id="ARBA00022741"/>
    </source>
</evidence>
<feature type="transmembrane region" description="Helical" evidence="7">
    <location>
        <begin position="146"/>
        <end position="176"/>
    </location>
</feature>
<dbReference type="PROSITE" id="PS50893">
    <property type="entry name" value="ABC_TRANSPORTER_2"/>
    <property type="match status" value="1"/>
</dbReference>
<evidence type="ECO:0000256" key="2">
    <source>
        <dbReference type="ARBA" id="ARBA00022692"/>
    </source>
</evidence>
<dbReference type="SUPFAM" id="SSF52540">
    <property type="entry name" value="P-loop containing nucleoside triphosphate hydrolases"/>
    <property type="match status" value="1"/>
</dbReference>
<dbReference type="SMART" id="SM00382">
    <property type="entry name" value="AAA"/>
    <property type="match status" value="1"/>
</dbReference>
<dbReference type="InterPro" id="IPR003593">
    <property type="entry name" value="AAA+_ATPase"/>
</dbReference>
<evidence type="ECO:0000256" key="6">
    <source>
        <dbReference type="ARBA" id="ARBA00023136"/>
    </source>
</evidence>
<proteinExistence type="predicted"/>
<dbReference type="RefSeq" id="WP_259858076.1">
    <property type="nucleotide sequence ID" value="NZ_BAAAST010000009.1"/>
</dbReference>
<keyword evidence="2 7" id="KW-0812">Transmembrane</keyword>
<name>A0ABY5VRE4_9ACTN</name>
<feature type="domain" description="ABC transmembrane type-1" evidence="9">
    <location>
        <begin position="27"/>
        <end position="308"/>
    </location>
</feature>
<feature type="transmembrane region" description="Helical" evidence="7">
    <location>
        <begin position="20"/>
        <end position="46"/>
    </location>
</feature>
<dbReference type="InterPro" id="IPR003439">
    <property type="entry name" value="ABC_transporter-like_ATP-bd"/>
</dbReference>
<keyword evidence="3" id="KW-0547">Nucleotide-binding</keyword>
<comment type="subcellular location">
    <subcellularLocation>
        <location evidence="1">Cell membrane</location>
        <topology evidence="1">Multi-pass membrane protein</topology>
    </subcellularLocation>
</comment>
<dbReference type="Gene3D" id="3.40.50.300">
    <property type="entry name" value="P-loop containing nucleotide triphosphate hydrolases"/>
    <property type="match status" value="1"/>
</dbReference>
<evidence type="ECO:0000259" key="9">
    <source>
        <dbReference type="PROSITE" id="PS50929"/>
    </source>
</evidence>
<keyword evidence="11" id="KW-1185">Reference proteome</keyword>
<evidence type="ECO:0000256" key="5">
    <source>
        <dbReference type="ARBA" id="ARBA00022989"/>
    </source>
</evidence>
<feature type="domain" description="ABC transporter" evidence="8">
    <location>
        <begin position="342"/>
        <end position="592"/>
    </location>
</feature>
<keyword evidence="5 7" id="KW-1133">Transmembrane helix</keyword>
<dbReference type="Proteomes" id="UP001059617">
    <property type="component" value="Chromosome"/>
</dbReference>
<dbReference type="Gene3D" id="1.20.1560.10">
    <property type="entry name" value="ABC transporter type 1, transmembrane domain"/>
    <property type="match status" value="1"/>
</dbReference>
<gene>
    <name evidence="10" type="ORF">Dfulv_34865</name>
</gene>
<dbReference type="PANTHER" id="PTHR24221:SF654">
    <property type="entry name" value="ATP-BINDING CASSETTE SUB-FAMILY B MEMBER 6"/>
    <property type="match status" value="1"/>
</dbReference>
<accession>A0ABY5VRE4</accession>
<keyword evidence="4 10" id="KW-0067">ATP-binding</keyword>
<evidence type="ECO:0000256" key="4">
    <source>
        <dbReference type="ARBA" id="ARBA00022840"/>
    </source>
</evidence>
<dbReference type="PROSITE" id="PS50929">
    <property type="entry name" value="ABC_TM1F"/>
    <property type="match status" value="1"/>
</dbReference>
<protein>
    <submittedName>
        <fullName evidence="10">ABC transporter ATP-binding protein/permease</fullName>
    </submittedName>
</protein>
<dbReference type="Pfam" id="PF00005">
    <property type="entry name" value="ABC_tran"/>
    <property type="match status" value="1"/>
</dbReference>
<dbReference type="InterPro" id="IPR017871">
    <property type="entry name" value="ABC_transporter-like_CS"/>
</dbReference>
<reference evidence="10" key="1">
    <citation type="submission" date="2021-04" db="EMBL/GenBank/DDBJ databases">
        <authorList>
            <person name="Hartkoorn R.C."/>
            <person name="Beaudoing E."/>
            <person name="Hot D."/>
        </authorList>
    </citation>
    <scope>NUCLEOTIDE SEQUENCE</scope>
    <source>
        <strain evidence="10">NRRL B-16292</strain>
    </source>
</reference>
<keyword evidence="6 7" id="KW-0472">Membrane</keyword>
<evidence type="ECO:0000313" key="11">
    <source>
        <dbReference type="Proteomes" id="UP001059617"/>
    </source>
</evidence>
<evidence type="ECO:0000256" key="7">
    <source>
        <dbReference type="SAM" id="Phobius"/>
    </source>
</evidence>
<dbReference type="InterPro" id="IPR039421">
    <property type="entry name" value="Type_1_exporter"/>
</dbReference>
<evidence type="ECO:0000313" key="10">
    <source>
        <dbReference type="EMBL" id="UWP80318.1"/>
    </source>
</evidence>
<evidence type="ECO:0000256" key="1">
    <source>
        <dbReference type="ARBA" id="ARBA00004651"/>
    </source>
</evidence>
<organism evidence="10 11">
    <name type="scientific">Dactylosporangium fulvum</name>
    <dbReference type="NCBI Taxonomy" id="53359"/>
    <lineage>
        <taxon>Bacteria</taxon>
        <taxon>Bacillati</taxon>
        <taxon>Actinomycetota</taxon>
        <taxon>Actinomycetes</taxon>
        <taxon>Micromonosporales</taxon>
        <taxon>Micromonosporaceae</taxon>
        <taxon>Dactylosporangium</taxon>
    </lineage>
</organism>
<dbReference type="InterPro" id="IPR036640">
    <property type="entry name" value="ABC1_TM_sf"/>
</dbReference>
<evidence type="ECO:0000259" key="8">
    <source>
        <dbReference type="PROSITE" id="PS50893"/>
    </source>
</evidence>
<sequence length="603" mass="64775">MSLRRIPGHVWAALRLGCSAAPVVLGLYAVLTVVAGAVPVAGAALLRAVIDGLVAGRGVLPAAAGLVAAGLGAGVLPAIRSHLHGRLLRAVGVRAMDRLYAAMNRITGLAAMENPAFRDRLRMAQQSGRAGPGQLVDDTLGAIESLILLGGFLTALIALNPLLALLAVAAAGPALLAQLRLNRRRAGMLWRVSGRARREIHYADLLTSLSAAKELRMYGLGELFRGRMRHEMAAANREQTRHDTREVLVRGALAVVTAMVAGAGLLWAITEATRGRLSIGDISLLAAALAGVQAGLAGLVDRFASTHENALLFDHYRKLVNARPDLPLPAHPAAVEPLRGAIELRDVWFRYGPDHPWVLRGVNLSIPRGQTVALVGLNGAGKSTVVKLLCRFYDPTKGSITWDGRDLRDVDVAALRERIGAVFQDYMTYELSAAENIGVGNVAALTDRPRIETAAARAGIHDTLAALPNGYDTMLTNAYYDEADRTDPTTGILLSGGQWQRLALARSFLREDRDLLVLDEPTAGLDPQAEYELHVRLRRHRERSTSVLISHRLNTIRDADRIVVLADGVVVEEGSHEDLLNRDGGYARLFRLQAGGYQPVATG</sequence>
<dbReference type="GO" id="GO:0005524">
    <property type="term" value="F:ATP binding"/>
    <property type="evidence" value="ECO:0007669"/>
    <property type="project" value="UniProtKB-KW"/>
</dbReference>
<feature type="transmembrane region" description="Helical" evidence="7">
    <location>
        <begin position="58"/>
        <end position="79"/>
    </location>
</feature>
<dbReference type="InterPro" id="IPR011527">
    <property type="entry name" value="ABC1_TM_dom"/>
</dbReference>
<dbReference type="PROSITE" id="PS00211">
    <property type="entry name" value="ABC_TRANSPORTER_1"/>
    <property type="match status" value="1"/>
</dbReference>
<dbReference type="PANTHER" id="PTHR24221">
    <property type="entry name" value="ATP-BINDING CASSETTE SUB-FAMILY B"/>
    <property type="match status" value="1"/>
</dbReference>
<dbReference type="EMBL" id="CP073720">
    <property type="protein sequence ID" value="UWP80318.1"/>
    <property type="molecule type" value="Genomic_DNA"/>
</dbReference>
<feature type="transmembrane region" description="Helical" evidence="7">
    <location>
        <begin position="247"/>
        <end position="270"/>
    </location>
</feature>